<dbReference type="Gene3D" id="2.40.10.350">
    <property type="entry name" value="Rod shape-determining protein MreC, domain 2"/>
    <property type="match status" value="1"/>
</dbReference>
<evidence type="ECO:0000313" key="10">
    <source>
        <dbReference type="Proteomes" id="UP000003374"/>
    </source>
</evidence>
<evidence type="ECO:0000259" key="8">
    <source>
        <dbReference type="Pfam" id="PF04085"/>
    </source>
</evidence>
<dbReference type="STRING" id="314278.NB231_15873"/>
<evidence type="ECO:0000256" key="7">
    <source>
        <dbReference type="SAM" id="MobiDB-lite"/>
    </source>
</evidence>
<keyword evidence="10" id="KW-1185">Reference proteome</keyword>
<dbReference type="PANTHER" id="PTHR34138:SF1">
    <property type="entry name" value="CELL SHAPE-DETERMINING PROTEIN MREC"/>
    <property type="match status" value="1"/>
</dbReference>
<dbReference type="EMBL" id="AAOF01000001">
    <property type="protein sequence ID" value="EAR23313.1"/>
    <property type="molecule type" value="Genomic_DNA"/>
</dbReference>
<feature type="region of interest" description="Disordered" evidence="7">
    <location>
        <begin position="251"/>
        <end position="270"/>
    </location>
</feature>
<dbReference type="GO" id="GO:0008360">
    <property type="term" value="P:regulation of cell shape"/>
    <property type="evidence" value="ECO:0007669"/>
    <property type="project" value="UniProtKB-KW"/>
</dbReference>
<evidence type="ECO:0000256" key="6">
    <source>
        <dbReference type="SAM" id="Coils"/>
    </source>
</evidence>
<dbReference type="HOGENOM" id="CLU_042663_2_0_6"/>
<comment type="function">
    <text evidence="5">Involved in formation and maintenance of cell shape.</text>
</comment>
<dbReference type="InterPro" id="IPR042177">
    <property type="entry name" value="Cell/Rod_1"/>
</dbReference>
<dbReference type="Gene3D" id="2.40.10.340">
    <property type="entry name" value="Rod shape-determining protein MreC, domain 1"/>
    <property type="match status" value="1"/>
</dbReference>
<gene>
    <name evidence="9" type="ORF">NB231_15873</name>
</gene>
<dbReference type="Proteomes" id="UP000003374">
    <property type="component" value="Unassembled WGS sequence"/>
</dbReference>
<dbReference type="Pfam" id="PF04085">
    <property type="entry name" value="MreC"/>
    <property type="match status" value="1"/>
</dbReference>
<dbReference type="PIRSF" id="PIRSF038471">
    <property type="entry name" value="MreC"/>
    <property type="match status" value="1"/>
</dbReference>
<reference evidence="9 10" key="1">
    <citation type="submission" date="2006-02" db="EMBL/GenBank/DDBJ databases">
        <authorList>
            <person name="Waterbury J."/>
            <person name="Ferriera S."/>
            <person name="Johnson J."/>
            <person name="Kravitz S."/>
            <person name="Halpern A."/>
            <person name="Remington K."/>
            <person name="Beeson K."/>
            <person name="Tran B."/>
            <person name="Rogers Y.-H."/>
            <person name="Friedman R."/>
            <person name="Venter J.C."/>
        </authorList>
    </citation>
    <scope>NUCLEOTIDE SEQUENCE [LARGE SCALE GENOMIC DNA]</scope>
    <source>
        <strain evidence="9 10">Nb-231</strain>
    </source>
</reference>
<proteinExistence type="inferred from homology"/>
<dbReference type="eggNOG" id="COG1792">
    <property type="taxonomic scope" value="Bacteria"/>
</dbReference>
<evidence type="ECO:0000256" key="5">
    <source>
        <dbReference type="PIRNR" id="PIRNR038471"/>
    </source>
</evidence>
<dbReference type="GO" id="GO:0005886">
    <property type="term" value="C:plasma membrane"/>
    <property type="evidence" value="ECO:0007669"/>
    <property type="project" value="TreeGrafter"/>
</dbReference>
<comment type="caution">
    <text evidence="9">The sequence shown here is derived from an EMBL/GenBank/DDBJ whole genome shotgun (WGS) entry which is preliminary data.</text>
</comment>
<dbReference type="InterPro" id="IPR007221">
    <property type="entry name" value="MreC"/>
</dbReference>
<accession>A4BLX5</accession>
<feature type="domain" description="Rod shape-determining protein MreC beta-barrel core" evidence="8">
    <location>
        <begin position="100"/>
        <end position="245"/>
    </location>
</feature>
<dbReference type="AlphaFoldDB" id="A4BLX5"/>
<evidence type="ECO:0000256" key="2">
    <source>
        <dbReference type="ARBA" id="ARBA00013855"/>
    </source>
</evidence>
<keyword evidence="3 5" id="KW-0133">Cell shape</keyword>
<evidence type="ECO:0000256" key="4">
    <source>
        <dbReference type="ARBA" id="ARBA00032089"/>
    </source>
</evidence>
<dbReference type="InterPro" id="IPR042175">
    <property type="entry name" value="Cell/Rod_MreC_2"/>
</dbReference>
<dbReference type="InterPro" id="IPR055342">
    <property type="entry name" value="MreC_beta-barrel_core"/>
</dbReference>
<comment type="similarity">
    <text evidence="1 5">Belongs to the MreC family.</text>
</comment>
<evidence type="ECO:0000313" key="9">
    <source>
        <dbReference type="EMBL" id="EAR23313.1"/>
    </source>
</evidence>
<evidence type="ECO:0000256" key="3">
    <source>
        <dbReference type="ARBA" id="ARBA00022960"/>
    </source>
</evidence>
<dbReference type="PANTHER" id="PTHR34138">
    <property type="entry name" value="CELL SHAPE-DETERMINING PROTEIN MREC"/>
    <property type="match status" value="1"/>
</dbReference>
<dbReference type="NCBIfam" id="TIGR00219">
    <property type="entry name" value="mreC"/>
    <property type="match status" value="1"/>
</dbReference>
<evidence type="ECO:0000256" key="1">
    <source>
        <dbReference type="ARBA" id="ARBA00009369"/>
    </source>
</evidence>
<name>A4BLX5_9GAMM</name>
<protein>
    <recommendedName>
        <fullName evidence="2 5">Cell shape-determining protein MreC</fullName>
    </recommendedName>
    <alternativeName>
        <fullName evidence="4 5">Cell shape protein MreC</fullName>
    </alternativeName>
</protein>
<feature type="coiled-coil region" evidence="6">
    <location>
        <begin position="47"/>
        <end position="82"/>
    </location>
</feature>
<keyword evidence="6" id="KW-0175">Coiled coil</keyword>
<organism evidence="9 10">
    <name type="scientific">Nitrococcus mobilis Nb-231</name>
    <dbReference type="NCBI Taxonomy" id="314278"/>
    <lineage>
        <taxon>Bacteria</taxon>
        <taxon>Pseudomonadati</taxon>
        <taxon>Pseudomonadota</taxon>
        <taxon>Gammaproteobacteria</taxon>
        <taxon>Chromatiales</taxon>
        <taxon>Ectothiorhodospiraceae</taxon>
        <taxon>Nitrococcus</taxon>
    </lineage>
</organism>
<sequence>MALDQRQGVPEPIRYTLAAMVYPIRVVVDFPFEMGNVISRELSGRRRLMAENERLQAQRLLNEARLQKLDALEEENIRLRQLLDSSYDVGKPVLIAPLMRVSLDPYSHLIQIGKGARDSIFHGQPVLDADGIVGQVDKVGPLSAMVRLITDPSHAIPVRVNRNGIRSIAVGTGNLHELKLTNLPNNTDIRAGDLLITSGLGGRFPRGYPVARVKSVTTDPGPPFARVLASPTAALDRLQEVLVVKRDQKAVRLTSTGDKVEPPPGKQPGP</sequence>